<dbReference type="Proteomes" id="UP001519460">
    <property type="component" value="Unassembled WGS sequence"/>
</dbReference>
<protein>
    <submittedName>
        <fullName evidence="1">Uncharacterized protein</fullName>
    </submittedName>
</protein>
<name>A0ABD0KL85_9CAEN</name>
<dbReference type="EMBL" id="JACVVK020000156">
    <property type="protein sequence ID" value="KAK7488021.1"/>
    <property type="molecule type" value="Genomic_DNA"/>
</dbReference>
<reference evidence="1 2" key="1">
    <citation type="journal article" date="2023" name="Sci. Data">
        <title>Genome assembly of the Korean intertidal mud-creeper Batillaria attramentaria.</title>
        <authorList>
            <person name="Patra A.K."/>
            <person name="Ho P.T."/>
            <person name="Jun S."/>
            <person name="Lee S.J."/>
            <person name="Kim Y."/>
            <person name="Won Y.J."/>
        </authorList>
    </citation>
    <scope>NUCLEOTIDE SEQUENCE [LARGE SCALE GENOMIC DNA]</scope>
    <source>
        <strain evidence="1">Wonlab-2016</strain>
    </source>
</reference>
<evidence type="ECO:0000313" key="2">
    <source>
        <dbReference type="Proteomes" id="UP001519460"/>
    </source>
</evidence>
<evidence type="ECO:0000313" key="1">
    <source>
        <dbReference type="EMBL" id="KAK7488021.1"/>
    </source>
</evidence>
<gene>
    <name evidence="1" type="ORF">BaRGS_00020766</name>
</gene>
<organism evidence="1 2">
    <name type="scientific">Batillaria attramentaria</name>
    <dbReference type="NCBI Taxonomy" id="370345"/>
    <lineage>
        <taxon>Eukaryota</taxon>
        <taxon>Metazoa</taxon>
        <taxon>Spiralia</taxon>
        <taxon>Lophotrochozoa</taxon>
        <taxon>Mollusca</taxon>
        <taxon>Gastropoda</taxon>
        <taxon>Caenogastropoda</taxon>
        <taxon>Sorbeoconcha</taxon>
        <taxon>Cerithioidea</taxon>
        <taxon>Batillariidae</taxon>
        <taxon>Batillaria</taxon>
    </lineage>
</organism>
<dbReference type="AlphaFoldDB" id="A0ABD0KL85"/>
<keyword evidence="2" id="KW-1185">Reference proteome</keyword>
<sequence length="89" mass="10098">MAEFVTDQYCEVERGDDYVYCVCGDDIDLFALLYVLHGMHNTVCHVQHSPDSPDALLHNISDRAASEDKMKCTGLWGTMHDVGHRELKQ</sequence>
<proteinExistence type="predicted"/>
<accession>A0ABD0KL85</accession>
<comment type="caution">
    <text evidence="1">The sequence shown here is derived from an EMBL/GenBank/DDBJ whole genome shotgun (WGS) entry which is preliminary data.</text>
</comment>